<dbReference type="Pfam" id="PF02397">
    <property type="entry name" value="Bac_transf"/>
    <property type="match status" value="1"/>
</dbReference>
<keyword evidence="2" id="KW-0472">Membrane</keyword>
<keyword evidence="2" id="KW-1133">Transmembrane helix</keyword>
<evidence type="ECO:0000259" key="3">
    <source>
        <dbReference type="Pfam" id="PF02397"/>
    </source>
</evidence>
<feature type="transmembrane region" description="Helical" evidence="2">
    <location>
        <begin position="17"/>
        <end position="42"/>
    </location>
</feature>
<dbReference type="InterPro" id="IPR003362">
    <property type="entry name" value="Bact_transf"/>
</dbReference>
<protein>
    <submittedName>
        <fullName evidence="4">Undecaprenyl-phosphate galactosephosphotransferase</fullName>
        <ecNumber evidence="4">2.7.8.6</ecNumber>
    </submittedName>
</protein>
<proteinExistence type="inferred from homology"/>
<keyword evidence="5" id="KW-1185">Reference proteome</keyword>
<dbReference type="PANTHER" id="PTHR30576">
    <property type="entry name" value="COLANIC BIOSYNTHESIS UDP-GLUCOSE LIPID CARRIER TRANSFERASE"/>
    <property type="match status" value="1"/>
</dbReference>
<dbReference type="RefSeq" id="WP_011524620.1">
    <property type="nucleotide sequence ID" value="NC_008009.1"/>
</dbReference>
<sequence>MMRQSGFQYWIKRAFDWLAACIGIILVSPLLLAGMIAVRISMGRPVFFRQLRPGRRGRPFTVSKFRTMNAKRGADGELLPDDERLTKTGKFLRSTSLDELPQLINVLRGDMSLVGPRPLRMEYLDRYSPRQSMRHDVMPGITGWAQINGRNTLTWEEKFELDLWYVDNWSLWLDVRILALTFLSVLKREGISSKDHATMPEFKGYS</sequence>
<gene>
    <name evidence="4" type="ordered locus">Acid345_3821</name>
</gene>
<dbReference type="eggNOG" id="COG2148">
    <property type="taxonomic scope" value="Bacteria"/>
</dbReference>
<organism evidence="4 5">
    <name type="scientific">Koribacter versatilis (strain Ellin345)</name>
    <dbReference type="NCBI Taxonomy" id="204669"/>
    <lineage>
        <taxon>Bacteria</taxon>
        <taxon>Pseudomonadati</taxon>
        <taxon>Acidobacteriota</taxon>
        <taxon>Terriglobia</taxon>
        <taxon>Terriglobales</taxon>
        <taxon>Candidatus Korobacteraceae</taxon>
        <taxon>Candidatus Korobacter</taxon>
    </lineage>
</organism>
<evidence type="ECO:0000313" key="4">
    <source>
        <dbReference type="EMBL" id="ABF42821.1"/>
    </source>
</evidence>
<dbReference type="EnsemblBacteria" id="ABF42821">
    <property type="protein sequence ID" value="ABF42821"/>
    <property type="gene ID" value="Acid345_3821"/>
</dbReference>
<dbReference type="GO" id="GO:0047360">
    <property type="term" value="F:undecaprenyl-phosphate galactose phosphotransferase activity"/>
    <property type="evidence" value="ECO:0007669"/>
    <property type="project" value="UniProtKB-EC"/>
</dbReference>
<evidence type="ECO:0000256" key="2">
    <source>
        <dbReference type="SAM" id="Phobius"/>
    </source>
</evidence>
<evidence type="ECO:0000256" key="1">
    <source>
        <dbReference type="ARBA" id="ARBA00006464"/>
    </source>
</evidence>
<dbReference type="HOGENOM" id="CLU_024920_1_4_0"/>
<feature type="domain" description="Bacterial sugar transferase" evidence="3">
    <location>
        <begin position="12"/>
        <end position="187"/>
    </location>
</feature>
<dbReference type="KEGG" id="aba:Acid345_3821"/>
<dbReference type="STRING" id="204669.Acid345_3821"/>
<comment type="similarity">
    <text evidence="1">Belongs to the bacterial sugar transferase family.</text>
</comment>
<keyword evidence="2" id="KW-0812">Transmembrane</keyword>
<evidence type="ECO:0000313" key="5">
    <source>
        <dbReference type="Proteomes" id="UP000002432"/>
    </source>
</evidence>
<keyword evidence="4" id="KW-0808">Transferase</keyword>
<dbReference type="EMBL" id="CP000360">
    <property type="protein sequence ID" value="ABF42821.1"/>
    <property type="molecule type" value="Genomic_DNA"/>
</dbReference>
<name>Q1IJX9_KORVE</name>
<dbReference type="Proteomes" id="UP000002432">
    <property type="component" value="Chromosome"/>
</dbReference>
<dbReference type="AlphaFoldDB" id="Q1IJX9"/>
<dbReference type="EC" id="2.7.8.6" evidence="4"/>
<reference evidence="4 5" key="1">
    <citation type="journal article" date="2009" name="Appl. Environ. Microbiol.">
        <title>Three genomes from the phylum Acidobacteria provide insight into the lifestyles of these microorganisms in soils.</title>
        <authorList>
            <person name="Ward N.L."/>
            <person name="Challacombe J.F."/>
            <person name="Janssen P.H."/>
            <person name="Henrissat B."/>
            <person name="Coutinho P.M."/>
            <person name="Wu M."/>
            <person name="Xie G."/>
            <person name="Haft D.H."/>
            <person name="Sait M."/>
            <person name="Badger J."/>
            <person name="Barabote R.D."/>
            <person name="Bradley B."/>
            <person name="Brettin T.S."/>
            <person name="Brinkac L.M."/>
            <person name="Bruce D."/>
            <person name="Creasy T."/>
            <person name="Daugherty S.C."/>
            <person name="Davidsen T.M."/>
            <person name="DeBoy R.T."/>
            <person name="Detter J.C."/>
            <person name="Dodson R.J."/>
            <person name="Durkin A.S."/>
            <person name="Ganapathy A."/>
            <person name="Gwinn-Giglio M."/>
            <person name="Han C.S."/>
            <person name="Khouri H."/>
            <person name="Kiss H."/>
            <person name="Kothari S.P."/>
            <person name="Madupu R."/>
            <person name="Nelson K.E."/>
            <person name="Nelson W.C."/>
            <person name="Paulsen I."/>
            <person name="Penn K."/>
            <person name="Ren Q."/>
            <person name="Rosovitz M.J."/>
            <person name="Selengut J.D."/>
            <person name="Shrivastava S."/>
            <person name="Sullivan S.A."/>
            <person name="Tapia R."/>
            <person name="Thompson L.S."/>
            <person name="Watkins K.L."/>
            <person name="Yang Q."/>
            <person name="Yu C."/>
            <person name="Zafar N."/>
            <person name="Zhou L."/>
            <person name="Kuske C.R."/>
        </authorList>
    </citation>
    <scope>NUCLEOTIDE SEQUENCE [LARGE SCALE GENOMIC DNA]</scope>
    <source>
        <strain evidence="4 5">Ellin345</strain>
    </source>
</reference>
<accession>Q1IJX9</accession>
<dbReference type="PANTHER" id="PTHR30576:SF8">
    <property type="entry name" value="UNDECAPRENYL-PHOSPHATE GALACTOSE PHOSPHOTRANSFERASE"/>
    <property type="match status" value="1"/>
</dbReference>